<reference evidence="1 2" key="1">
    <citation type="journal article" date="2018" name="PLoS Genet.">
        <title>Population sequencing reveals clonal diversity and ancestral inbreeding in the grapevine cultivar Chardonnay.</title>
        <authorList>
            <person name="Roach M.J."/>
            <person name="Johnson D.L."/>
            <person name="Bohlmann J."/>
            <person name="van Vuuren H.J."/>
            <person name="Jones S.J."/>
            <person name="Pretorius I.S."/>
            <person name="Schmidt S.A."/>
            <person name="Borneman A.R."/>
        </authorList>
    </citation>
    <scope>NUCLEOTIDE SEQUENCE [LARGE SCALE GENOMIC DNA]</scope>
    <source>
        <strain evidence="2">cv. Chardonnay</strain>
        <tissue evidence="1">Leaf</tissue>
    </source>
</reference>
<dbReference type="AlphaFoldDB" id="A0A438ISX4"/>
<organism evidence="1 2">
    <name type="scientific">Vitis vinifera</name>
    <name type="common">Grape</name>
    <dbReference type="NCBI Taxonomy" id="29760"/>
    <lineage>
        <taxon>Eukaryota</taxon>
        <taxon>Viridiplantae</taxon>
        <taxon>Streptophyta</taxon>
        <taxon>Embryophyta</taxon>
        <taxon>Tracheophyta</taxon>
        <taxon>Spermatophyta</taxon>
        <taxon>Magnoliopsida</taxon>
        <taxon>eudicotyledons</taxon>
        <taxon>Gunneridae</taxon>
        <taxon>Pentapetalae</taxon>
        <taxon>rosids</taxon>
        <taxon>Vitales</taxon>
        <taxon>Vitaceae</taxon>
        <taxon>Viteae</taxon>
        <taxon>Vitis</taxon>
    </lineage>
</organism>
<gene>
    <name evidence="1" type="ORF">CK203_029166</name>
</gene>
<evidence type="ECO:0000313" key="1">
    <source>
        <dbReference type="EMBL" id="RVW99819.1"/>
    </source>
</evidence>
<sequence>MVVEVVEEGFGDEGFFGFIWKFKGKTRTRLLEICFNSKGRFIKITEFVTNRKATTLFVPKGVKNKGWKTSSMSKFRFHPFNVSKEAKTKKQVGLGCCSGNRSYAKVVEEEGLRKGASVSVGKWARIMIYKSQRRVKDWVVVDKALA</sequence>
<accession>A0A438ISX4</accession>
<dbReference type="Proteomes" id="UP000288805">
    <property type="component" value="Unassembled WGS sequence"/>
</dbReference>
<name>A0A438ISX4_VITVI</name>
<comment type="caution">
    <text evidence="1">The sequence shown here is derived from an EMBL/GenBank/DDBJ whole genome shotgun (WGS) entry which is preliminary data.</text>
</comment>
<evidence type="ECO:0000313" key="2">
    <source>
        <dbReference type="Proteomes" id="UP000288805"/>
    </source>
</evidence>
<dbReference type="EMBL" id="QGNW01000085">
    <property type="protein sequence ID" value="RVW99819.1"/>
    <property type="molecule type" value="Genomic_DNA"/>
</dbReference>
<proteinExistence type="predicted"/>
<protein>
    <submittedName>
        <fullName evidence="1">Uncharacterized protein</fullName>
    </submittedName>
</protein>